<name>A0ABT6TEM5_9BACL</name>
<dbReference type="Gene3D" id="1.10.10.60">
    <property type="entry name" value="Homeodomain-like"/>
    <property type="match status" value="2"/>
</dbReference>
<dbReference type="Proteomes" id="UP001161691">
    <property type="component" value="Unassembled WGS sequence"/>
</dbReference>
<dbReference type="SMART" id="SM00342">
    <property type="entry name" value="HTH_ARAC"/>
    <property type="match status" value="1"/>
</dbReference>
<organism evidence="6 7">
    <name type="scientific">Cohnella hashimotonis</name>
    <dbReference type="NCBI Taxonomy" id="2826895"/>
    <lineage>
        <taxon>Bacteria</taxon>
        <taxon>Bacillati</taxon>
        <taxon>Bacillota</taxon>
        <taxon>Bacilli</taxon>
        <taxon>Bacillales</taxon>
        <taxon>Paenibacillaceae</taxon>
        <taxon>Cohnella</taxon>
    </lineage>
</organism>
<dbReference type="EMBL" id="JAGRPV010000001">
    <property type="protein sequence ID" value="MDI4645209.1"/>
    <property type="molecule type" value="Genomic_DNA"/>
</dbReference>
<dbReference type="SUPFAM" id="SSF46689">
    <property type="entry name" value="Homeodomain-like"/>
    <property type="match status" value="2"/>
</dbReference>
<keyword evidence="7" id="KW-1185">Reference proteome</keyword>
<evidence type="ECO:0000259" key="4">
    <source>
        <dbReference type="PROSITE" id="PS01124"/>
    </source>
</evidence>
<dbReference type="InterPro" id="IPR018060">
    <property type="entry name" value="HTH_AraC"/>
</dbReference>
<dbReference type="PROSITE" id="PS01124">
    <property type="entry name" value="HTH_ARAC_FAMILY_2"/>
    <property type="match status" value="1"/>
</dbReference>
<dbReference type="RefSeq" id="WP_282908159.1">
    <property type="nucleotide sequence ID" value="NZ_JAGRPV010000001.1"/>
</dbReference>
<feature type="domain" description="HTH araC/xylS-type" evidence="4">
    <location>
        <begin position="183"/>
        <end position="281"/>
    </location>
</feature>
<keyword evidence="2" id="KW-0238">DNA-binding</keyword>
<accession>A0ABT6TEM5</accession>
<evidence type="ECO:0000256" key="2">
    <source>
        <dbReference type="ARBA" id="ARBA00023125"/>
    </source>
</evidence>
<dbReference type="InterPro" id="IPR002491">
    <property type="entry name" value="ABC_transptr_periplasmic_BD"/>
</dbReference>
<evidence type="ECO:0000256" key="3">
    <source>
        <dbReference type="ARBA" id="ARBA00023163"/>
    </source>
</evidence>
<evidence type="ECO:0000256" key="1">
    <source>
        <dbReference type="ARBA" id="ARBA00023015"/>
    </source>
</evidence>
<dbReference type="PANTHER" id="PTHR43280">
    <property type="entry name" value="ARAC-FAMILY TRANSCRIPTIONAL REGULATOR"/>
    <property type="match status" value="1"/>
</dbReference>
<evidence type="ECO:0000259" key="5">
    <source>
        <dbReference type="PROSITE" id="PS50983"/>
    </source>
</evidence>
<keyword evidence="1" id="KW-0805">Transcription regulation</keyword>
<evidence type="ECO:0000313" key="6">
    <source>
        <dbReference type="EMBL" id="MDI4645209.1"/>
    </source>
</evidence>
<keyword evidence="3" id="KW-0804">Transcription</keyword>
<dbReference type="Gene3D" id="3.40.50.1980">
    <property type="entry name" value="Nitrogenase molybdenum iron protein domain"/>
    <property type="match status" value="1"/>
</dbReference>
<gene>
    <name evidence="6" type="ORF">KB449_09570</name>
</gene>
<sequence length="540" mass="60359">MANNGQSDVGDSGTARETTLFRMVKCESFTVEAGQGMAMSSGDYMILLVAGGSGAALLENRQAMLELGTVLLLHPHAICRLEAGAGGASGYRIDFEAAGRQVRLGDKTGVTALDEWLASWTHPLGDAAAGLLPEAEHLHRCEAEQDELDRLDRQVRFQRLLLSLLRSSRGAAICERTARQAVARSVAYVRDHYSEPLTIGRLADMAATNRWRYTQLFKEETGQLPIDFLNTVRIDKAQQMLLLTDNKLKEIANAVGYSNEYYFNRKFKQKIGVTPGQYRNRNSGTTRIFAPFLEDYLVALGVTPILQCMHRPWGRQDYLGLYGVPDFDIASDDWTVLSGHQPEFILLDDGYRRWGMERYSRISPVFKIPFNGEDWRFMLRSIGNVLGRQRQASEATERLEHQIADARQRLERSAAGQSVAVLRISGRSVALYGGSACGYTGPLLYRGLGLSEPAIVRNMAPGVRRIELSWEQLEELDADHLFVTFEGEDGGRELLHSGIWKSLRAVRANQVYEVDFMAWMNYGVLSHGRKINDVLQVMGG</sequence>
<dbReference type="PROSITE" id="PS00041">
    <property type="entry name" value="HTH_ARAC_FAMILY_1"/>
    <property type="match status" value="1"/>
</dbReference>
<protein>
    <submittedName>
        <fullName evidence="6">AraC family transcriptional regulator</fullName>
    </submittedName>
</protein>
<dbReference type="PRINTS" id="PR00032">
    <property type="entry name" value="HTHARAC"/>
</dbReference>
<dbReference type="InterPro" id="IPR018062">
    <property type="entry name" value="HTH_AraC-typ_CS"/>
</dbReference>
<proteinExistence type="predicted"/>
<reference evidence="6" key="1">
    <citation type="submission" date="2023-04" db="EMBL/GenBank/DDBJ databases">
        <title>Comparative genomic analysis of Cohnella hashimotonis sp. nov., isolated from the International Space Station.</title>
        <authorList>
            <person name="Venkateswaran K."/>
            <person name="Simpson A."/>
        </authorList>
    </citation>
    <scope>NUCLEOTIDE SEQUENCE</scope>
    <source>
        <strain evidence="6">F6_2S_P_1</strain>
    </source>
</reference>
<evidence type="ECO:0000313" key="7">
    <source>
        <dbReference type="Proteomes" id="UP001161691"/>
    </source>
</evidence>
<dbReference type="PROSITE" id="PS50983">
    <property type="entry name" value="FE_B12_PBP"/>
    <property type="match status" value="1"/>
</dbReference>
<dbReference type="Pfam" id="PF12833">
    <property type="entry name" value="HTH_18"/>
    <property type="match status" value="1"/>
</dbReference>
<dbReference type="InterPro" id="IPR009057">
    <property type="entry name" value="Homeodomain-like_sf"/>
</dbReference>
<dbReference type="InterPro" id="IPR020449">
    <property type="entry name" value="Tscrpt_reg_AraC-type_HTH"/>
</dbReference>
<dbReference type="Pfam" id="PF01497">
    <property type="entry name" value="Peripla_BP_2"/>
    <property type="match status" value="1"/>
</dbReference>
<dbReference type="PANTHER" id="PTHR43280:SF28">
    <property type="entry name" value="HTH-TYPE TRANSCRIPTIONAL ACTIVATOR RHAS"/>
    <property type="match status" value="1"/>
</dbReference>
<comment type="caution">
    <text evidence="6">The sequence shown here is derived from an EMBL/GenBank/DDBJ whole genome shotgun (WGS) entry which is preliminary data.</text>
</comment>
<feature type="domain" description="Fe/B12 periplasmic-binding" evidence="5">
    <location>
        <begin position="285"/>
        <end position="540"/>
    </location>
</feature>
<dbReference type="SUPFAM" id="SSF53807">
    <property type="entry name" value="Helical backbone' metal receptor"/>
    <property type="match status" value="1"/>
</dbReference>